<dbReference type="SUPFAM" id="SSF53850">
    <property type="entry name" value="Periplasmic binding protein-like II"/>
    <property type="match status" value="1"/>
</dbReference>
<comment type="subcellular location">
    <subcellularLocation>
        <location evidence="1">Periplasm</location>
    </subcellularLocation>
</comment>
<comment type="similarity">
    <text evidence="2">Belongs to the bacterial solute-binding protein 1 family.</text>
</comment>
<dbReference type="EMBL" id="JBBUTF010000012">
    <property type="protein sequence ID" value="MEK8026979.1"/>
    <property type="molecule type" value="Genomic_DNA"/>
</dbReference>
<organism evidence="3 4">
    <name type="scientific">Pseudaquabacterium rugosum</name>
    <dbReference type="NCBI Taxonomy" id="2984194"/>
    <lineage>
        <taxon>Bacteria</taxon>
        <taxon>Pseudomonadati</taxon>
        <taxon>Pseudomonadota</taxon>
        <taxon>Betaproteobacteria</taxon>
        <taxon>Burkholderiales</taxon>
        <taxon>Sphaerotilaceae</taxon>
        <taxon>Pseudaquabacterium</taxon>
    </lineage>
</organism>
<dbReference type="CDD" id="cd13585">
    <property type="entry name" value="PBP2_TMBP_like"/>
    <property type="match status" value="1"/>
</dbReference>
<sequence>MPLPFRLRPAAVRARPGARPCAPSGGRRPILLSLSLTLLAVLLAGSAPVVAQERPRPTDRARPPVDVVVATVNNAHMIELQRQSAQFEQANPDIRLRWLTLEESTLRQRVASAVLRGGAQYDVVTIGLYETQVWGRQGWLQALKPPPAWDEADLLPAIRQGLSIDGRLHALPFYGESSMLMYRKDLAERHNVRLPERPTWRQVADAASRMHDPSEGVHGICLRGKPGWGDNMALILTMVNAHGGQWFDMGWRPQVDSPPWQAAVGLYVDLMRRYGPPGAEADSYNELLARFRQGQCAIWVDATIAASFLEDPAGSQVAGRVGYTLAPQAVTAKGAGWLWAWTLAVPVGSRQPEAARRFVAWASSRAYVAQVARTRGWAAVPTGTRRSTYRESGFQRAAAAFYAAELRALDAINPDDATVPRSPYQGVQYAAIPEFQTIGIAVGQQIAAALAGRQTVAQALQAAQRLAEQEMRRAGYY</sequence>
<protein>
    <submittedName>
        <fullName evidence="3">Sugar ABC transporter substrate-binding protein</fullName>
    </submittedName>
</protein>
<name>A0ABU9BAQ4_9BURK</name>
<dbReference type="InterPro" id="IPR050490">
    <property type="entry name" value="Bact_solute-bd_prot1"/>
</dbReference>
<proteinExistence type="inferred from homology"/>
<dbReference type="PANTHER" id="PTHR43649">
    <property type="entry name" value="ARABINOSE-BINDING PROTEIN-RELATED"/>
    <property type="match status" value="1"/>
</dbReference>
<dbReference type="Proteomes" id="UP001368500">
    <property type="component" value="Unassembled WGS sequence"/>
</dbReference>
<evidence type="ECO:0000256" key="1">
    <source>
        <dbReference type="ARBA" id="ARBA00004418"/>
    </source>
</evidence>
<evidence type="ECO:0000313" key="3">
    <source>
        <dbReference type="EMBL" id="MEK8026979.1"/>
    </source>
</evidence>
<dbReference type="PANTHER" id="PTHR43649:SF12">
    <property type="entry name" value="DIACETYLCHITOBIOSE BINDING PROTEIN DASA"/>
    <property type="match status" value="1"/>
</dbReference>
<comment type="caution">
    <text evidence="3">The sequence shown here is derived from an EMBL/GenBank/DDBJ whole genome shotgun (WGS) entry which is preliminary data.</text>
</comment>
<evidence type="ECO:0000256" key="2">
    <source>
        <dbReference type="ARBA" id="ARBA00008520"/>
    </source>
</evidence>
<keyword evidence="4" id="KW-1185">Reference proteome</keyword>
<dbReference type="Pfam" id="PF01547">
    <property type="entry name" value="SBP_bac_1"/>
    <property type="match status" value="1"/>
</dbReference>
<accession>A0ABU9BAQ4</accession>
<reference evidence="3 4" key="1">
    <citation type="submission" date="2024-04" db="EMBL/GenBank/DDBJ databases">
        <title>Novel species of the genus Ideonella isolated from streams.</title>
        <authorList>
            <person name="Lu H."/>
        </authorList>
    </citation>
    <scope>NUCLEOTIDE SEQUENCE [LARGE SCALE GENOMIC DNA]</scope>
    <source>
        <strain evidence="3 4">BYS139W</strain>
    </source>
</reference>
<dbReference type="InterPro" id="IPR006059">
    <property type="entry name" value="SBP"/>
</dbReference>
<dbReference type="Gene3D" id="3.40.190.10">
    <property type="entry name" value="Periplasmic binding protein-like II"/>
    <property type="match status" value="2"/>
</dbReference>
<evidence type="ECO:0000313" key="4">
    <source>
        <dbReference type="Proteomes" id="UP001368500"/>
    </source>
</evidence>
<gene>
    <name evidence="3" type="ORF">AACH11_13490</name>
</gene>